<evidence type="ECO:0000313" key="2">
    <source>
        <dbReference type="EMBL" id="MED6215192.1"/>
    </source>
</evidence>
<keyword evidence="1" id="KW-0812">Transmembrane</keyword>
<name>A0ABU6YXU9_9FABA</name>
<evidence type="ECO:0000313" key="3">
    <source>
        <dbReference type="Proteomes" id="UP001341840"/>
    </source>
</evidence>
<keyword evidence="1" id="KW-1133">Transmembrane helix</keyword>
<accession>A0ABU6YXU9</accession>
<comment type="caution">
    <text evidence="2">The sequence shown here is derived from an EMBL/GenBank/DDBJ whole genome shotgun (WGS) entry which is preliminary data.</text>
</comment>
<keyword evidence="1" id="KW-0472">Membrane</keyword>
<sequence length="97" mass="11152">MNMDMLVTIVRVPLLVMPWIGYEFLGLRTRNNHICGRTFGSTVRLPQTFGSTVRLPQWYQSLSYIEQRFDHRYGCYESLTPKIHSLSTASLTGEPGL</sequence>
<gene>
    <name evidence="2" type="ORF">PIB30_110955</name>
</gene>
<protein>
    <recommendedName>
        <fullName evidence="4">Secreted protein</fullName>
    </recommendedName>
</protein>
<keyword evidence="3" id="KW-1185">Reference proteome</keyword>
<dbReference type="EMBL" id="JASCZI010248303">
    <property type="protein sequence ID" value="MED6215192.1"/>
    <property type="molecule type" value="Genomic_DNA"/>
</dbReference>
<evidence type="ECO:0008006" key="4">
    <source>
        <dbReference type="Google" id="ProtNLM"/>
    </source>
</evidence>
<proteinExistence type="predicted"/>
<dbReference type="Proteomes" id="UP001341840">
    <property type="component" value="Unassembled WGS sequence"/>
</dbReference>
<evidence type="ECO:0000256" key="1">
    <source>
        <dbReference type="SAM" id="Phobius"/>
    </source>
</evidence>
<feature type="transmembrane region" description="Helical" evidence="1">
    <location>
        <begin position="6"/>
        <end position="25"/>
    </location>
</feature>
<feature type="non-terminal residue" evidence="2">
    <location>
        <position position="97"/>
    </location>
</feature>
<reference evidence="2 3" key="1">
    <citation type="journal article" date="2023" name="Plants (Basel)">
        <title>Bridging the Gap: Combining Genomics and Transcriptomics Approaches to Understand Stylosanthes scabra, an Orphan Legume from the Brazilian Caatinga.</title>
        <authorList>
            <person name="Ferreira-Neto J.R.C."/>
            <person name="da Silva M.D."/>
            <person name="Binneck E."/>
            <person name="de Melo N.F."/>
            <person name="da Silva R.H."/>
            <person name="de Melo A.L.T.M."/>
            <person name="Pandolfi V."/>
            <person name="Bustamante F.O."/>
            <person name="Brasileiro-Vidal A.C."/>
            <person name="Benko-Iseppon A.M."/>
        </authorList>
    </citation>
    <scope>NUCLEOTIDE SEQUENCE [LARGE SCALE GENOMIC DNA]</scope>
    <source>
        <tissue evidence="2">Leaves</tissue>
    </source>
</reference>
<organism evidence="2 3">
    <name type="scientific">Stylosanthes scabra</name>
    <dbReference type="NCBI Taxonomy" id="79078"/>
    <lineage>
        <taxon>Eukaryota</taxon>
        <taxon>Viridiplantae</taxon>
        <taxon>Streptophyta</taxon>
        <taxon>Embryophyta</taxon>
        <taxon>Tracheophyta</taxon>
        <taxon>Spermatophyta</taxon>
        <taxon>Magnoliopsida</taxon>
        <taxon>eudicotyledons</taxon>
        <taxon>Gunneridae</taxon>
        <taxon>Pentapetalae</taxon>
        <taxon>rosids</taxon>
        <taxon>fabids</taxon>
        <taxon>Fabales</taxon>
        <taxon>Fabaceae</taxon>
        <taxon>Papilionoideae</taxon>
        <taxon>50 kb inversion clade</taxon>
        <taxon>dalbergioids sensu lato</taxon>
        <taxon>Dalbergieae</taxon>
        <taxon>Pterocarpus clade</taxon>
        <taxon>Stylosanthes</taxon>
    </lineage>
</organism>